<accession>A0A8S9WWI3</accession>
<dbReference type="EC" id="2.1.1.204" evidence="4"/>
<evidence type="ECO:0000256" key="5">
    <source>
        <dbReference type="ARBA" id="ARBA00039681"/>
    </source>
</evidence>
<evidence type="ECO:0000256" key="7">
    <source>
        <dbReference type="PROSITE-ProRule" id="PRU01016"/>
    </source>
</evidence>
<feature type="active site" evidence="7">
    <location>
        <position position="82"/>
    </location>
</feature>
<proteinExistence type="inferred from homology"/>
<evidence type="ECO:0000256" key="6">
    <source>
        <dbReference type="ARBA" id="ARBA00042810"/>
    </source>
</evidence>
<dbReference type="Gene3D" id="3.40.50.150">
    <property type="entry name" value="Vaccinia Virus protein VP39"/>
    <property type="match status" value="1"/>
</dbReference>
<dbReference type="InterPro" id="IPR001525">
    <property type="entry name" value="C5_MeTfrase"/>
</dbReference>
<dbReference type="NCBIfam" id="TIGR00675">
    <property type="entry name" value="dcm"/>
    <property type="match status" value="1"/>
</dbReference>
<dbReference type="InterPro" id="IPR050750">
    <property type="entry name" value="C5-MTase"/>
</dbReference>
<dbReference type="EMBL" id="WIXP02000013">
    <property type="protein sequence ID" value="KAF6200579.1"/>
    <property type="molecule type" value="Genomic_DNA"/>
</dbReference>
<evidence type="ECO:0000256" key="2">
    <source>
        <dbReference type="ARBA" id="ARBA00022679"/>
    </source>
</evidence>
<organism evidence="9 10">
    <name type="scientific">Apolygus lucorum</name>
    <name type="common">Small green plant bug</name>
    <name type="synonym">Lygocoris lucorum</name>
    <dbReference type="NCBI Taxonomy" id="248454"/>
    <lineage>
        <taxon>Eukaryota</taxon>
        <taxon>Metazoa</taxon>
        <taxon>Ecdysozoa</taxon>
        <taxon>Arthropoda</taxon>
        <taxon>Hexapoda</taxon>
        <taxon>Insecta</taxon>
        <taxon>Pterygota</taxon>
        <taxon>Neoptera</taxon>
        <taxon>Paraneoptera</taxon>
        <taxon>Hemiptera</taxon>
        <taxon>Heteroptera</taxon>
        <taxon>Panheteroptera</taxon>
        <taxon>Cimicomorpha</taxon>
        <taxon>Miridae</taxon>
        <taxon>Mirini</taxon>
        <taxon>Apolygus</taxon>
    </lineage>
</organism>
<dbReference type="AlphaFoldDB" id="A0A8S9WWI3"/>
<evidence type="ECO:0000313" key="9">
    <source>
        <dbReference type="EMBL" id="KAF6200579.1"/>
    </source>
</evidence>
<gene>
    <name evidence="9" type="ORF">GE061_005022</name>
</gene>
<comment type="caution">
    <text evidence="9">The sequence shown here is derived from an EMBL/GenBank/DDBJ whole genome shotgun (WGS) entry which is preliminary data.</text>
</comment>
<keyword evidence="10" id="KW-1185">Reference proteome</keyword>
<comment type="similarity">
    <text evidence="7 8">Belongs to the class I-like SAM-binding methyltransferase superfamily. C5-methyltransferase family.</text>
</comment>
<dbReference type="PANTHER" id="PTHR46098">
    <property type="entry name" value="TRNA (CYTOSINE(38)-C(5))-METHYLTRANSFERASE"/>
    <property type="match status" value="1"/>
</dbReference>
<dbReference type="Proteomes" id="UP000466442">
    <property type="component" value="Unassembled WGS sequence"/>
</dbReference>
<dbReference type="PROSITE" id="PS00095">
    <property type="entry name" value="C5_MTASE_2"/>
    <property type="match status" value="1"/>
</dbReference>
<dbReference type="Pfam" id="PF00145">
    <property type="entry name" value="DNA_methylase"/>
    <property type="match status" value="1"/>
</dbReference>
<dbReference type="OrthoDB" id="414133at2759"/>
<keyword evidence="1 7" id="KW-0489">Methyltransferase</keyword>
<dbReference type="PROSITE" id="PS51679">
    <property type="entry name" value="SAM_MT_C5"/>
    <property type="match status" value="1"/>
</dbReference>
<sequence length="354" mass="40073">MPDLGPLKILELFSGIGGMHTALRISEVPGEVCAAIDINSVANEVYSHNYPNIKVLRKNIQKISPNMINKMGVNTILMSPPCQPFTRVGNKKDLDDKRCVPLAHILSILKELVHLRYVLVENVTGFETSEAGESLRVAVAAAGFDFREIMISPLQLGIPNSRERYYMIAVKKPLQFSLDIPARDELDGETVRSLLTAVSERKTPRCISDILHLSDDSSDYDQFLVPDDVLRKRAWILDIATKTSTKTCCYTKSYTHYIEGTGSVYCPFDQQFIQNAYETAKTMEQDSPEYLSCLQTLRLRFFTPTEVQRTLCFPDSFTYPPEITRKQKYRLLGNSINVEVVSRLIRIMTNSVET</sequence>
<dbReference type="GO" id="GO:0032259">
    <property type="term" value="P:methylation"/>
    <property type="evidence" value="ECO:0007669"/>
    <property type="project" value="UniProtKB-KW"/>
</dbReference>
<protein>
    <recommendedName>
        <fullName evidence="5">tRNA (cytosine(38)-C(5))-methyltransferase</fullName>
        <ecNumber evidence="4">2.1.1.204</ecNumber>
    </recommendedName>
    <alternativeName>
        <fullName evidence="6">DNA (cytosine-5)-methyltransferase-like protein 2</fullName>
    </alternativeName>
</protein>
<keyword evidence="2 7" id="KW-0808">Transferase</keyword>
<dbReference type="SUPFAM" id="SSF53335">
    <property type="entry name" value="S-adenosyl-L-methionine-dependent methyltransferases"/>
    <property type="match status" value="1"/>
</dbReference>
<name>A0A8S9WWI3_APOLU</name>
<evidence type="ECO:0000256" key="4">
    <source>
        <dbReference type="ARBA" id="ARBA00039081"/>
    </source>
</evidence>
<dbReference type="InterPro" id="IPR031303">
    <property type="entry name" value="C5_meth_CS"/>
</dbReference>
<evidence type="ECO:0000256" key="8">
    <source>
        <dbReference type="RuleBase" id="RU000416"/>
    </source>
</evidence>
<dbReference type="PRINTS" id="PR00105">
    <property type="entry name" value="C5METTRFRASE"/>
</dbReference>
<evidence type="ECO:0000256" key="1">
    <source>
        <dbReference type="ARBA" id="ARBA00022603"/>
    </source>
</evidence>
<dbReference type="GO" id="GO:0005634">
    <property type="term" value="C:nucleus"/>
    <property type="evidence" value="ECO:0007669"/>
    <property type="project" value="TreeGrafter"/>
</dbReference>
<evidence type="ECO:0000313" key="10">
    <source>
        <dbReference type="Proteomes" id="UP000466442"/>
    </source>
</evidence>
<dbReference type="GO" id="GO:0008168">
    <property type="term" value="F:methyltransferase activity"/>
    <property type="evidence" value="ECO:0007669"/>
    <property type="project" value="UniProtKB-KW"/>
</dbReference>
<reference evidence="9" key="1">
    <citation type="journal article" date="2021" name="Mol. Ecol. Resour.">
        <title>Apolygus lucorum genome provides insights into omnivorousness and mesophyll feeding.</title>
        <authorList>
            <person name="Liu Y."/>
            <person name="Liu H."/>
            <person name="Wang H."/>
            <person name="Huang T."/>
            <person name="Liu B."/>
            <person name="Yang B."/>
            <person name="Yin L."/>
            <person name="Li B."/>
            <person name="Zhang Y."/>
            <person name="Zhang S."/>
            <person name="Jiang F."/>
            <person name="Zhang X."/>
            <person name="Ren Y."/>
            <person name="Wang B."/>
            <person name="Wang S."/>
            <person name="Lu Y."/>
            <person name="Wu K."/>
            <person name="Fan W."/>
            <person name="Wang G."/>
        </authorList>
    </citation>
    <scope>NUCLEOTIDE SEQUENCE</scope>
    <source>
        <strain evidence="9">12Hb</strain>
    </source>
</reference>
<dbReference type="PANTHER" id="PTHR46098:SF1">
    <property type="entry name" value="TRNA (CYTOSINE(38)-C(5))-METHYLTRANSFERASE"/>
    <property type="match status" value="1"/>
</dbReference>
<evidence type="ECO:0000256" key="3">
    <source>
        <dbReference type="ARBA" id="ARBA00022691"/>
    </source>
</evidence>
<keyword evidence="3 7" id="KW-0949">S-adenosyl-L-methionine</keyword>
<dbReference type="Gene3D" id="3.90.120.10">
    <property type="entry name" value="DNA Methylase, subunit A, domain 2"/>
    <property type="match status" value="1"/>
</dbReference>
<dbReference type="InterPro" id="IPR029063">
    <property type="entry name" value="SAM-dependent_MTases_sf"/>
</dbReference>